<dbReference type="SUPFAM" id="SSF56672">
    <property type="entry name" value="DNA/RNA polymerases"/>
    <property type="match status" value="1"/>
</dbReference>
<dbReference type="CDD" id="cd01644">
    <property type="entry name" value="RT_pepA17"/>
    <property type="match status" value="1"/>
</dbReference>
<dbReference type="InterPro" id="IPR043502">
    <property type="entry name" value="DNA/RNA_pol_sf"/>
</dbReference>
<sequence length="1171" mass="133977">MDLENQDDKWVLEKKQLENSYTAYRSRCRESIQEISAHKLVSKTLSEKVQYAISIIDETLSKCTGSQKEPAHRDKVTSSHSTSQSHRSYASTSSHGSRQSSYLRQKMKSEATKCRLEFAEQEAKLQLKKSKIEEEECIAAMKHARQKKNLEIDINLLAAKRDAMEAQAELQVIDEEFNSETESTSSRSSIKLASEKLKRTKQYIVQQSSLSSVSSSAPKMETVMEKEKENELIAKEKNNFLECSHPQEPELVENTTKYSVKNNIDVAMVTVSKSSEKQEVFETGESYIAQETLIDNSNISSALQVTTNPVLQQETNPQSFSCPNPTGNNDKQGQYNRPRNYNSVSTKKTEVAQKSGNTWKRETKFGCPLHEQSNHSLNECKQFRRKPIDERKTIIMQNGICFKCCNGKHLARNCNENQPCKQCQSKGHPDALHIEKGPNPTNWHGGEQNQPDDKPDKKNGRTSICKPCTSDITVKEQNSIDFIECEEHMTNFGTDVFVRTRDDDKVGPSIEDRQFQKIMETGFIKTDSGNWSAPLPFKNNRPALQNNFQQAYDRAKKLEANLRRNPRKQEHFIAFMDTIFRKGHAEVAQPLKRGIECWYLPIFGVYHPKKPEKIRVVFDSSAKFKGLSLNKVLITGPDLTNSLLGVLIRFRKEKVAITADIEQMFFNFLVHESHRDYLRFIWHKDNDPNNELIEYRMRVHVFGNSPSPAVATLGLRKSACDKEEHDESCSDVCKFIQDNFYVDDGLLSMPDEDSAVKLIKDAQETLKLNGNLRLHKINSNSKGVLTQFPKDDIVSNNTTNIEFDSEAQYLQRSLGLSWNTERDTLTFQVSNEQKPFTKRGMLSTINSIFDPLGFVAPVLLGGKILLRNALTKNIGWDELMSEDLLSEWEKWKVSLKDLESLEIPRRFSTFPLKDAVTKELHMYSDASKEAIGTVAYLKIYDSQGNSEHGFVMGKSKIAPSHGHSIPRLELCAAVLAVEVANFLVEHLDITVDRTRFYTDSMVVLGYINNETRRFYTYVSNRVDKIRKSSEASQWSYVRTHNNPADQATRPATANNLENSLWLKGPPSVSCDESDLQVEQSEYVLIQPEQDKDVRPVVKACKTMVSQQLGTERFSRFSSWKRLVCAISKLRQIYIKYHNEKHSVIDRSPVELYKFTESLFLKKFRKNCIRRK</sequence>
<evidence type="ECO:0000256" key="1">
    <source>
        <dbReference type="SAM" id="Coils"/>
    </source>
</evidence>
<feature type="compositionally biased region" description="Low complexity" evidence="2">
    <location>
        <begin position="78"/>
        <end position="97"/>
    </location>
</feature>
<dbReference type="PANTHER" id="PTHR47331">
    <property type="entry name" value="PHD-TYPE DOMAIN-CONTAINING PROTEIN"/>
    <property type="match status" value="1"/>
</dbReference>
<accession>A0A8B6EHD7</accession>
<dbReference type="GO" id="GO:0006259">
    <property type="term" value="P:DNA metabolic process"/>
    <property type="evidence" value="ECO:0007669"/>
    <property type="project" value="UniProtKB-ARBA"/>
</dbReference>
<evidence type="ECO:0000313" key="3">
    <source>
        <dbReference type="EMBL" id="VDI33951.1"/>
    </source>
</evidence>
<feature type="region of interest" description="Disordered" evidence="2">
    <location>
        <begin position="314"/>
        <end position="341"/>
    </location>
</feature>
<evidence type="ECO:0008006" key="5">
    <source>
        <dbReference type="Google" id="ProtNLM"/>
    </source>
</evidence>
<keyword evidence="4" id="KW-1185">Reference proteome</keyword>
<name>A0A8B6EHD7_MYTGA</name>
<feature type="coiled-coil region" evidence="1">
    <location>
        <begin position="116"/>
        <end position="176"/>
    </location>
</feature>
<protein>
    <recommendedName>
        <fullName evidence="5">CCHC-type domain-containing protein</fullName>
    </recommendedName>
</protein>
<dbReference type="Proteomes" id="UP000596742">
    <property type="component" value="Unassembled WGS sequence"/>
</dbReference>
<feature type="region of interest" description="Disordered" evidence="2">
    <location>
        <begin position="64"/>
        <end position="105"/>
    </location>
</feature>
<evidence type="ECO:0000256" key="2">
    <source>
        <dbReference type="SAM" id="MobiDB-lite"/>
    </source>
</evidence>
<dbReference type="InterPro" id="IPR036397">
    <property type="entry name" value="RNaseH_sf"/>
</dbReference>
<gene>
    <name evidence="3" type="ORF">MGAL_10B070965</name>
</gene>
<dbReference type="Gene3D" id="3.30.420.10">
    <property type="entry name" value="Ribonuclease H-like superfamily/Ribonuclease H"/>
    <property type="match status" value="1"/>
</dbReference>
<dbReference type="InterPro" id="IPR008042">
    <property type="entry name" value="Retrotrans_Pao"/>
</dbReference>
<organism evidence="3 4">
    <name type="scientific">Mytilus galloprovincialis</name>
    <name type="common">Mediterranean mussel</name>
    <dbReference type="NCBI Taxonomy" id="29158"/>
    <lineage>
        <taxon>Eukaryota</taxon>
        <taxon>Metazoa</taxon>
        <taxon>Spiralia</taxon>
        <taxon>Lophotrochozoa</taxon>
        <taxon>Mollusca</taxon>
        <taxon>Bivalvia</taxon>
        <taxon>Autobranchia</taxon>
        <taxon>Pteriomorphia</taxon>
        <taxon>Mytilida</taxon>
        <taxon>Mytiloidea</taxon>
        <taxon>Mytilidae</taxon>
        <taxon>Mytilinae</taxon>
        <taxon>Mytilus</taxon>
    </lineage>
</organism>
<dbReference type="OrthoDB" id="6127549at2759"/>
<dbReference type="PANTHER" id="PTHR47331:SF6">
    <property type="entry name" value="DOUBLECORTIN DOMAIN-CONTAINING PROTEIN"/>
    <property type="match status" value="1"/>
</dbReference>
<dbReference type="EMBL" id="UYJE01005103">
    <property type="protein sequence ID" value="VDI33951.1"/>
    <property type="molecule type" value="Genomic_DNA"/>
</dbReference>
<feature type="region of interest" description="Disordered" evidence="2">
    <location>
        <begin position="431"/>
        <end position="462"/>
    </location>
</feature>
<proteinExistence type="predicted"/>
<reference evidence="3" key="1">
    <citation type="submission" date="2018-11" db="EMBL/GenBank/DDBJ databases">
        <authorList>
            <person name="Alioto T."/>
            <person name="Alioto T."/>
        </authorList>
    </citation>
    <scope>NUCLEOTIDE SEQUENCE</scope>
</reference>
<dbReference type="GO" id="GO:0003676">
    <property type="term" value="F:nucleic acid binding"/>
    <property type="evidence" value="ECO:0007669"/>
    <property type="project" value="InterPro"/>
</dbReference>
<dbReference type="Pfam" id="PF05380">
    <property type="entry name" value="Peptidase_A17"/>
    <property type="match status" value="1"/>
</dbReference>
<keyword evidence="1" id="KW-0175">Coiled coil</keyword>
<evidence type="ECO:0000313" key="4">
    <source>
        <dbReference type="Proteomes" id="UP000596742"/>
    </source>
</evidence>
<dbReference type="AlphaFoldDB" id="A0A8B6EHD7"/>
<comment type="caution">
    <text evidence="3">The sequence shown here is derived from an EMBL/GenBank/DDBJ whole genome shotgun (WGS) entry which is preliminary data.</text>
</comment>